<dbReference type="GeneID" id="97549618"/>
<comment type="caution">
    <text evidence="2">The sequence shown here is derived from an EMBL/GenBank/DDBJ whole genome shotgun (WGS) entry which is preliminary data.</text>
</comment>
<dbReference type="PANTHER" id="PTHR43559">
    <property type="entry name" value="HYDROLASE YCAC-RELATED"/>
    <property type="match status" value="1"/>
</dbReference>
<dbReference type="RefSeq" id="WP_109967518.1">
    <property type="nucleotide sequence ID" value="NZ_CP176093.1"/>
</dbReference>
<evidence type="ECO:0000313" key="3">
    <source>
        <dbReference type="Proteomes" id="UP000245657"/>
    </source>
</evidence>
<dbReference type="Pfam" id="PF00857">
    <property type="entry name" value="Isochorismatase"/>
    <property type="match status" value="1"/>
</dbReference>
<accession>A0A2V2N382</accession>
<feature type="domain" description="Isochorismatase-like" evidence="1">
    <location>
        <begin position="17"/>
        <end position="170"/>
    </location>
</feature>
<keyword evidence="3" id="KW-1185">Reference proteome</keyword>
<name>A0A2V2N382_9EURY</name>
<gene>
    <name evidence="2" type="ORF">DK846_03565</name>
</gene>
<dbReference type="SUPFAM" id="SSF52499">
    <property type="entry name" value="Isochorismatase-like hydrolases"/>
    <property type="match status" value="1"/>
</dbReference>
<evidence type="ECO:0000313" key="2">
    <source>
        <dbReference type="EMBL" id="PWR74239.1"/>
    </source>
</evidence>
<dbReference type="InterPro" id="IPR000868">
    <property type="entry name" value="Isochorismatase-like_dom"/>
</dbReference>
<reference evidence="2 3" key="1">
    <citation type="submission" date="2018-05" db="EMBL/GenBank/DDBJ databases">
        <title>Draft genome of Methanospirillum lacunae Ki8-1.</title>
        <authorList>
            <person name="Dueholm M.S."/>
            <person name="Nielsen P.H."/>
            <person name="Bakmann L.F."/>
            <person name="Otzen D.E."/>
        </authorList>
    </citation>
    <scope>NUCLEOTIDE SEQUENCE [LARGE SCALE GENOMIC DNA]</scope>
    <source>
        <strain evidence="2 3">Ki8-1</strain>
    </source>
</reference>
<dbReference type="InterPro" id="IPR036380">
    <property type="entry name" value="Isochorismatase-like_sf"/>
</dbReference>
<evidence type="ECO:0000259" key="1">
    <source>
        <dbReference type="Pfam" id="PF00857"/>
    </source>
</evidence>
<dbReference type="PANTHER" id="PTHR43559:SF1">
    <property type="entry name" value="HYDROLASE"/>
    <property type="match status" value="1"/>
</dbReference>
<dbReference type="InterPro" id="IPR053152">
    <property type="entry name" value="Hydrolase_YcaC-like"/>
</dbReference>
<dbReference type="AlphaFoldDB" id="A0A2V2N382"/>
<dbReference type="Gene3D" id="3.40.50.850">
    <property type="entry name" value="Isochorismatase-like"/>
    <property type="match status" value="1"/>
</dbReference>
<organism evidence="2 3">
    <name type="scientific">Methanospirillum lacunae</name>
    <dbReference type="NCBI Taxonomy" id="668570"/>
    <lineage>
        <taxon>Archaea</taxon>
        <taxon>Methanobacteriati</taxon>
        <taxon>Methanobacteriota</taxon>
        <taxon>Stenosarchaea group</taxon>
        <taxon>Methanomicrobia</taxon>
        <taxon>Methanomicrobiales</taxon>
        <taxon>Methanospirillaceae</taxon>
        <taxon>Methanospirillum</taxon>
    </lineage>
</organism>
<dbReference type="OrthoDB" id="350027at2157"/>
<proteinExistence type="predicted"/>
<protein>
    <submittedName>
        <fullName evidence="2">Isochorismatase</fullName>
    </submittedName>
</protein>
<sequence length="205" mass="22541">MSNQNNGNLELLADNNSVLVLIDYQPTMFSGVASGDKTIIRNAAYCAAKAAQILNIPVVLSTINPQSNGNFLEEVTALFPNQEVYARVIPGFDAFEDEKTWNAFKVTGRKKMVVSGLWTSMCFAYTALHGLKEGYEVYGLMDAAGDSTPDAHRYGIERMLQAGVIPITVESLVSEWMHAWSNPKAGELVKEVYSKYGYMIGLGRV</sequence>
<dbReference type="EMBL" id="QGMY01000002">
    <property type="protein sequence ID" value="PWR74239.1"/>
    <property type="molecule type" value="Genomic_DNA"/>
</dbReference>
<dbReference type="Proteomes" id="UP000245657">
    <property type="component" value="Unassembled WGS sequence"/>
</dbReference>